<dbReference type="GO" id="GO:0030870">
    <property type="term" value="C:Mre11 complex"/>
    <property type="evidence" value="ECO:0007669"/>
    <property type="project" value="InterPro"/>
</dbReference>
<feature type="compositionally biased region" description="Basic and acidic residues" evidence="6">
    <location>
        <begin position="495"/>
        <end position="504"/>
    </location>
</feature>
<dbReference type="InterPro" id="IPR040227">
    <property type="entry name" value="Nibrin-rel"/>
</dbReference>
<name>A0A1F5L9P5_PENAI</name>
<dbReference type="GeneID" id="34579456"/>
<dbReference type="InterPro" id="IPR000253">
    <property type="entry name" value="FHA_dom"/>
</dbReference>
<dbReference type="GO" id="GO:0000724">
    <property type="term" value="P:double-strand break repair via homologous recombination"/>
    <property type="evidence" value="ECO:0007669"/>
    <property type="project" value="TreeGrafter"/>
</dbReference>
<keyword evidence="9" id="KW-1185">Reference proteome</keyword>
<organism evidence="8 9">
    <name type="scientific">Penicillium arizonense</name>
    <dbReference type="NCBI Taxonomy" id="1835702"/>
    <lineage>
        <taxon>Eukaryota</taxon>
        <taxon>Fungi</taxon>
        <taxon>Dikarya</taxon>
        <taxon>Ascomycota</taxon>
        <taxon>Pezizomycotina</taxon>
        <taxon>Eurotiomycetes</taxon>
        <taxon>Eurotiomycetidae</taxon>
        <taxon>Eurotiales</taxon>
        <taxon>Aspergillaceae</taxon>
        <taxon>Penicillium</taxon>
    </lineage>
</organism>
<dbReference type="PANTHER" id="PTHR12162:SF0">
    <property type="entry name" value="NIBRIN"/>
    <property type="match status" value="1"/>
</dbReference>
<reference evidence="8 9" key="1">
    <citation type="journal article" date="2016" name="Sci. Rep.">
        <title>Penicillium arizonense, a new, genome sequenced fungal species, reveals a high chemical diversity in secreted metabolites.</title>
        <authorList>
            <person name="Grijseels S."/>
            <person name="Nielsen J.C."/>
            <person name="Randelovic M."/>
            <person name="Nielsen J."/>
            <person name="Nielsen K.F."/>
            <person name="Workman M."/>
            <person name="Frisvad J.C."/>
        </authorList>
    </citation>
    <scope>NUCLEOTIDE SEQUENCE [LARGE SCALE GENOMIC DNA]</scope>
    <source>
        <strain evidence="8 9">CBS 141311</strain>
    </source>
</reference>
<evidence type="ECO:0000256" key="1">
    <source>
        <dbReference type="ARBA" id="ARBA00004123"/>
    </source>
</evidence>
<dbReference type="Proteomes" id="UP000177622">
    <property type="component" value="Unassembled WGS sequence"/>
</dbReference>
<protein>
    <recommendedName>
        <fullName evidence="7">FHA domain-containing protein</fullName>
    </recommendedName>
</protein>
<dbReference type="STRING" id="1835702.A0A1F5L9P5"/>
<dbReference type="Gene3D" id="2.60.200.20">
    <property type="match status" value="1"/>
</dbReference>
<accession>A0A1F5L9P5</accession>
<feature type="compositionally biased region" description="Polar residues" evidence="6">
    <location>
        <begin position="368"/>
        <end position="377"/>
    </location>
</feature>
<feature type="domain" description="FHA" evidence="7">
    <location>
        <begin position="24"/>
        <end position="87"/>
    </location>
</feature>
<dbReference type="PANTHER" id="PTHR12162">
    <property type="entry name" value="NIBRIN-RELATED"/>
    <property type="match status" value="1"/>
</dbReference>
<comment type="caution">
    <text evidence="8">The sequence shown here is derived from an EMBL/GenBank/DDBJ whole genome shotgun (WGS) entry which is preliminary data.</text>
</comment>
<dbReference type="GO" id="GO:0003684">
    <property type="term" value="F:damaged DNA binding"/>
    <property type="evidence" value="ECO:0007669"/>
    <property type="project" value="TreeGrafter"/>
</dbReference>
<dbReference type="SUPFAM" id="SSF49879">
    <property type="entry name" value="SMAD/FHA domain"/>
    <property type="match status" value="1"/>
</dbReference>
<dbReference type="EMBL" id="LXJU01000019">
    <property type="protein sequence ID" value="OGE49922.1"/>
    <property type="molecule type" value="Genomic_DNA"/>
</dbReference>
<sequence length="695" mass="78087">MWILDSSGDFLGGKRVWLRPGKKYLFGRFQRDGVRHAVNHNSISRKHMTIEIAAVKPKDGMSPRARSDITITDLQSKKGTIVDNKRIEGECKLEKADEHIIQLAKYQHTLRIKWEPVVFSFSFSSREMRASDPLVHVRSRLEDLDIKTVIDYLVGHTTHVVQSKRNTAKGLQALVNGKYIVNDSYIDAVVYAATPSDLENLESLCPLEIDFESSWPDPTEHLPPAGKEPVNRPATAFAPNPARLTVFEGYTFVFGDRSQFDNLQAPINNAQGKALLYEVETGVTTAAEIVRFMEKSARGNGVGSERRGSGGVVLVRFRSPGEHESWSIEIGNEVALMTDQRVIEQREFLDAILSNDASPLCRSLPTEEASSQISAPTAQEAGLPSEQEVANTSSVSPPEPEPSQPSQPSRSRGRTPRVRPYVSKMKTFDDGFDMESIPKYAPAEEDEDAGTQVMDVDSQEPEQQTHPLDTVKEEAEEDSVSDLLPGARAMKRRRAEMTHNRTEDQTAVETEAPKRKRPKLDLLEAARKHLAEEEQQRKAAEDSRPAEMGDVDVDQLKNLAIIEEMDVPVRTPPTRAEETTDRWEAQWNGRKNFKKFRRKGEPRSRTVQTVIVPLEEVTRKEFGIGDHYWSRNSPEHRTEPDRSGESPREAPPSELLAPAHASPGATPDPTPRRKRARADDSDSGDGLRFRFRRKR</sequence>
<dbReference type="InterPro" id="IPR008984">
    <property type="entry name" value="SMAD_FHA_dom_sf"/>
</dbReference>
<feature type="region of interest" description="Disordered" evidence="6">
    <location>
        <begin position="363"/>
        <end position="552"/>
    </location>
</feature>
<dbReference type="Pfam" id="PF00498">
    <property type="entry name" value="FHA"/>
    <property type="match status" value="1"/>
</dbReference>
<dbReference type="Gene3D" id="3.40.50.10980">
    <property type="entry name" value="Nibrin, BRCT2 domain"/>
    <property type="match status" value="1"/>
</dbReference>
<evidence type="ECO:0000256" key="6">
    <source>
        <dbReference type="SAM" id="MobiDB-lite"/>
    </source>
</evidence>
<feature type="region of interest" description="Disordered" evidence="6">
    <location>
        <begin position="622"/>
        <end position="695"/>
    </location>
</feature>
<evidence type="ECO:0000256" key="4">
    <source>
        <dbReference type="ARBA" id="ARBA00023242"/>
    </source>
</evidence>
<evidence type="ECO:0000313" key="8">
    <source>
        <dbReference type="EMBL" id="OGE49922.1"/>
    </source>
</evidence>
<proteinExistence type="inferred from homology"/>
<evidence type="ECO:0000256" key="3">
    <source>
        <dbReference type="ARBA" id="ARBA00023204"/>
    </source>
</evidence>
<feature type="compositionally biased region" description="Basic and acidic residues" evidence="6">
    <location>
        <begin position="519"/>
        <end position="547"/>
    </location>
</feature>
<evidence type="ECO:0000313" key="9">
    <source>
        <dbReference type="Proteomes" id="UP000177622"/>
    </source>
</evidence>
<comment type="subcellular location">
    <subcellularLocation>
        <location evidence="1">Nucleus</location>
    </subcellularLocation>
</comment>
<feature type="compositionally biased region" description="Basic and acidic residues" evidence="6">
    <location>
        <begin position="677"/>
        <end position="688"/>
    </location>
</feature>
<dbReference type="RefSeq" id="XP_022485373.1">
    <property type="nucleotide sequence ID" value="XM_022634722.1"/>
</dbReference>
<evidence type="ECO:0000256" key="5">
    <source>
        <dbReference type="ARBA" id="ARBA00044757"/>
    </source>
</evidence>
<dbReference type="AlphaFoldDB" id="A0A1F5L9P5"/>
<dbReference type="OrthoDB" id="552194at2759"/>
<dbReference type="InterPro" id="IPR032429">
    <property type="entry name" value="Nibrin_BRCT2"/>
</dbReference>
<dbReference type="Pfam" id="PF16508">
    <property type="entry name" value="NIBRIN_BRCT_II"/>
    <property type="match status" value="1"/>
</dbReference>
<keyword evidence="4" id="KW-0539">Nucleus</keyword>
<feature type="compositionally biased region" description="Basic and acidic residues" evidence="6">
    <location>
        <begin position="633"/>
        <end position="648"/>
    </location>
</feature>
<comment type="similarity">
    <text evidence="5">Belongs to the Nibrin family.</text>
</comment>
<evidence type="ECO:0000259" key="7">
    <source>
        <dbReference type="PROSITE" id="PS50006"/>
    </source>
</evidence>
<gene>
    <name evidence="8" type="ORF">PENARI_c019G01835</name>
</gene>
<dbReference type="PROSITE" id="PS50006">
    <property type="entry name" value="FHA_DOMAIN"/>
    <property type="match status" value="1"/>
</dbReference>
<keyword evidence="3" id="KW-0234">DNA repair</keyword>
<dbReference type="InterPro" id="IPR043014">
    <property type="entry name" value="Nibrin_BRCT2_sf"/>
</dbReference>
<feature type="region of interest" description="Disordered" evidence="6">
    <location>
        <begin position="564"/>
        <end position="583"/>
    </location>
</feature>
<dbReference type="CDD" id="cd22667">
    <property type="entry name" value="FHA_NBN"/>
    <property type="match status" value="1"/>
</dbReference>
<keyword evidence="2" id="KW-0227">DNA damage</keyword>
<dbReference type="GO" id="GO:0007095">
    <property type="term" value="P:mitotic G2 DNA damage checkpoint signaling"/>
    <property type="evidence" value="ECO:0007669"/>
    <property type="project" value="InterPro"/>
</dbReference>
<evidence type="ECO:0000256" key="2">
    <source>
        <dbReference type="ARBA" id="ARBA00022763"/>
    </source>
</evidence>